<sequence>MHTKVERDKDRKSSIEDEAVIAFQFYFALSPGDGAVHHSPVCKNVGDRAKWNRKTSSVTTES</sequence>
<evidence type="ECO:0000313" key="1">
    <source>
        <dbReference type="EMBL" id="KAH3775234.1"/>
    </source>
</evidence>
<name>A0A9D4IJE4_DREPO</name>
<reference evidence="1" key="2">
    <citation type="submission" date="2020-11" db="EMBL/GenBank/DDBJ databases">
        <authorList>
            <person name="McCartney M.A."/>
            <person name="Auch B."/>
            <person name="Kono T."/>
            <person name="Mallez S."/>
            <person name="Becker A."/>
            <person name="Gohl D.M."/>
            <person name="Silverstein K.A.T."/>
            <person name="Koren S."/>
            <person name="Bechman K.B."/>
            <person name="Herman A."/>
            <person name="Abrahante J.E."/>
            <person name="Garbe J."/>
        </authorList>
    </citation>
    <scope>NUCLEOTIDE SEQUENCE</scope>
    <source>
        <strain evidence="1">Duluth1</strain>
        <tissue evidence="1">Whole animal</tissue>
    </source>
</reference>
<reference evidence="1" key="1">
    <citation type="journal article" date="2019" name="bioRxiv">
        <title>The Genome of the Zebra Mussel, Dreissena polymorpha: A Resource for Invasive Species Research.</title>
        <authorList>
            <person name="McCartney M.A."/>
            <person name="Auch B."/>
            <person name="Kono T."/>
            <person name="Mallez S."/>
            <person name="Zhang Y."/>
            <person name="Obille A."/>
            <person name="Becker A."/>
            <person name="Abrahante J.E."/>
            <person name="Garbe J."/>
            <person name="Badalamenti J.P."/>
            <person name="Herman A."/>
            <person name="Mangelson H."/>
            <person name="Liachko I."/>
            <person name="Sullivan S."/>
            <person name="Sone E.D."/>
            <person name="Koren S."/>
            <person name="Silverstein K.A.T."/>
            <person name="Beckman K.B."/>
            <person name="Gohl D.M."/>
        </authorList>
    </citation>
    <scope>NUCLEOTIDE SEQUENCE</scope>
    <source>
        <strain evidence="1">Duluth1</strain>
        <tissue evidence="1">Whole animal</tissue>
    </source>
</reference>
<organism evidence="1 2">
    <name type="scientific">Dreissena polymorpha</name>
    <name type="common">Zebra mussel</name>
    <name type="synonym">Mytilus polymorpha</name>
    <dbReference type="NCBI Taxonomy" id="45954"/>
    <lineage>
        <taxon>Eukaryota</taxon>
        <taxon>Metazoa</taxon>
        <taxon>Spiralia</taxon>
        <taxon>Lophotrochozoa</taxon>
        <taxon>Mollusca</taxon>
        <taxon>Bivalvia</taxon>
        <taxon>Autobranchia</taxon>
        <taxon>Heteroconchia</taxon>
        <taxon>Euheterodonta</taxon>
        <taxon>Imparidentia</taxon>
        <taxon>Neoheterodontei</taxon>
        <taxon>Myida</taxon>
        <taxon>Dreissenoidea</taxon>
        <taxon>Dreissenidae</taxon>
        <taxon>Dreissena</taxon>
    </lineage>
</organism>
<protein>
    <submittedName>
        <fullName evidence="1">Uncharacterized protein</fullName>
    </submittedName>
</protein>
<accession>A0A9D4IJE4</accession>
<dbReference type="EMBL" id="JAIWYP010000009">
    <property type="protein sequence ID" value="KAH3775234.1"/>
    <property type="molecule type" value="Genomic_DNA"/>
</dbReference>
<dbReference type="Proteomes" id="UP000828390">
    <property type="component" value="Unassembled WGS sequence"/>
</dbReference>
<dbReference type="AlphaFoldDB" id="A0A9D4IJE4"/>
<gene>
    <name evidence="1" type="ORF">DPMN_176634</name>
</gene>
<evidence type="ECO:0000313" key="2">
    <source>
        <dbReference type="Proteomes" id="UP000828390"/>
    </source>
</evidence>
<comment type="caution">
    <text evidence="1">The sequence shown here is derived from an EMBL/GenBank/DDBJ whole genome shotgun (WGS) entry which is preliminary data.</text>
</comment>
<keyword evidence="2" id="KW-1185">Reference proteome</keyword>
<proteinExistence type="predicted"/>